<dbReference type="STRING" id="1631356.VV01_13065"/>
<feature type="transmembrane region" description="Helical" evidence="1">
    <location>
        <begin position="20"/>
        <end position="48"/>
    </location>
</feature>
<evidence type="ECO:0000256" key="1">
    <source>
        <dbReference type="SAM" id="Phobius"/>
    </source>
</evidence>
<evidence type="ECO:0000313" key="2">
    <source>
        <dbReference type="EMBL" id="KNX37876.1"/>
    </source>
</evidence>
<keyword evidence="3" id="KW-1185">Reference proteome</keyword>
<name>A0A0L6CJA2_9MICO</name>
<dbReference type="EMBL" id="LAIR01000002">
    <property type="protein sequence ID" value="KNX37876.1"/>
    <property type="molecule type" value="Genomic_DNA"/>
</dbReference>
<accession>A0A0L6CJA2</accession>
<dbReference type="AlphaFoldDB" id="A0A0L6CJA2"/>
<keyword evidence="1" id="KW-1133">Transmembrane helix</keyword>
<keyword evidence="1" id="KW-0472">Membrane</keyword>
<reference evidence="3" key="1">
    <citation type="submission" date="2015-03" db="EMBL/GenBank/DDBJ databases">
        <title>Luteipulveratus halotolerans sp. nov., a novel actinobacterium (Dermacoccaceae) from Sarawak, Malaysia.</title>
        <authorList>
            <person name="Juboi H."/>
            <person name="Basik A."/>
            <person name="Shamsul S.S."/>
            <person name="Arnold P."/>
            <person name="Schmitt E.K."/>
            <person name="Sanglier J.-J."/>
            <person name="Yeo T."/>
        </authorList>
    </citation>
    <scope>NUCLEOTIDE SEQUENCE [LARGE SCALE GENOMIC DNA]</scope>
    <source>
        <strain evidence="3">C296001</strain>
    </source>
</reference>
<comment type="caution">
    <text evidence="2">The sequence shown here is derived from an EMBL/GenBank/DDBJ whole genome shotgun (WGS) entry which is preliminary data.</text>
</comment>
<evidence type="ECO:0008006" key="4">
    <source>
        <dbReference type="Google" id="ProtNLM"/>
    </source>
</evidence>
<evidence type="ECO:0000313" key="3">
    <source>
        <dbReference type="Proteomes" id="UP000037397"/>
    </source>
</evidence>
<dbReference type="RefSeq" id="WP_050670269.1">
    <property type="nucleotide sequence ID" value="NZ_LAIR01000002.1"/>
</dbReference>
<sequence length="130" mass="14143">MTEQKRVLPPGALNSRRAAFYLLLGFLASLMPMPFNAVALVPLAFSVWESVRCLKALGDAGAPRSMRAWSGIGLALTVMLLVVVAIPYAFYGSTRDYQDCLAGANTHVAEQACQTQFGESSDLLQRFLED</sequence>
<protein>
    <recommendedName>
        <fullName evidence="4">DUF4190 domain-containing protein</fullName>
    </recommendedName>
</protein>
<keyword evidence="1" id="KW-0812">Transmembrane</keyword>
<dbReference type="OrthoDB" id="5145395at2"/>
<dbReference type="Proteomes" id="UP000037397">
    <property type="component" value="Unassembled WGS sequence"/>
</dbReference>
<gene>
    <name evidence="2" type="ORF">VV01_13065</name>
</gene>
<feature type="transmembrane region" description="Helical" evidence="1">
    <location>
        <begin position="68"/>
        <end position="91"/>
    </location>
</feature>
<proteinExistence type="predicted"/>
<organism evidence="2 3">
    <name type="scientific">Luteipulveratus halotolerans</name>
    <dbReference type="NCBI Taxonomy" id="1631356"/>
    <lineage>
        <taxon>Bacteria</taxon>
        <taxon>Bacillati</taxon>
        <taxon>Actinomycetota</taxon>
        <taxon>Actinomycetes</taxon>
        <taxon>Micrococcales</taxon>
        <taxon>Dermacoccaceae</taxon>
        <taxon>Luteipulveratus</taxon>
    </lineage>
</organism>